<accession>A0ABZ0IDW5</accession>
<dbReference type="Proteomes" id="UP001626549">
    <property type="component" value="Chromosome"/>
</dbReference>
<organism evidence="2 3">
    <name type="scientific">Congregibacter brevis</name>
    <dbReference type="NCBI Taxonomy" id="3081201"/>
    <lineage>
        <taxon>Bacteria</taxon>
        <taxon>Pseudomonadati</taxon>
        <taxon>Pseudomonadota</taxon>
        <taxon>Gammaproteobacteria</taxon>
        <taxon>Cellvibrionales</taxon>
        <taxon>Halieaceae</taxon>
        <taxon>Congregibacter</taxon>
    </lineage>
</organism>
<evidence type="ECO:0000313" key="3">
    <source>
        <dbReference type="Proteomes" id="UP001626549"/>
    </source>
</evidence>
<proteinExistence type="predicted"/>
<evidence type="ECO:0000256" key="1">
    <source>
        <dbReference type="SAM" id="MobiDB-lite"/>
    </source>
</evidence>
<evidence type="ECO:0000313" key="2">
    <source>
        <dbReference type="EMBL" id="WOJ97310.1"/>
    </source>
</evidence>
<reference evidence="2 3" key="1">
    <citation type="submission" date="2023-10" db="EMBL/GenBank/DDBJ databases">
        <title>Two novel species belonging to the OM43/NOR5 clade.</title>
        <authorList>
            <person name="Park M."/>
        </authorList>
    </citation>
    <scope>NUCLEOTIDE SEQUENCE [LARGE SCALE GENOMIC DNA]</scope>
    <source>
        <strain evidence="2 3">IMCC45268</strain>
    </source>
</reference>
<keyword evidence="3" id="KW-1185">Reference proteome</keyword>
<sequence length="186" mass="19644">MAIYRQAFLIALATLIVTPASYAWGQIYKVTDSENGVVFTDSPAVIGDSNGQSVEEVELEDINTATPVEARPPAVRESRSSTESQEAEDPVVSIVSPANESTIAMGPGNFGVSASASPALSRGERLILLIDGAVQGQAQTSGSWFVEGALRGPHDLQVQRTTSNGKLIASSETVRIYVLRPSVIGR</sequence>
<feature type="region of interest" description="Disordered" evidence="1">
    <location>
        <begin position="61"/>
        <end position="91"/>
    </location>
</feature>
<dbReference type="EMBL" id="CP136865">
    <property type="protein sequence ID" value="WOJ97310.1"/>
    <property type="molecule type" value="Genomic_DNA"/>
</dbReference>
<dbReference type="InterPro" id="IPR013783">
    <property type="entry name" value="Ig-like_fold"/>
</dbReference>
<dbReference type="Gene3D" id="2.60.40.10">
    <property type="entry name" value="Immunoglobulins"/>
    <property type="match status" value="1"/>
</dbReference>
<dbReference type="RefSeq" id="WP_407328078.1">
    <property type="nucleotide sequence ID" value="NZ_CP136865.1"/>
</dbReference>
<gene>
    <name evidence="2" type="ORF">R0137_01760</name>
</gene>
<protein>
    <submittedName>
        <fullName evidence="2">DUF4124 domain-containing protein</fullName>
    </submittedName>
</protein>
<name>A0ABZ0IDW5_9GAMM</name>